<dbReference type="EMBL" id="CP091871">
    <property type="protein sequence ID" value="WEU40073.1"/>
    <property type="molecule type" value="Genomic_DNA"/>
</dbReference>
<organism evidence="1 2">
    <name type="scientific">Odinarchaeota yellowstonii (strain LCB_4)</name>
    <dbReference type="NCBI Taxonomy" id="1841599"/>
    <lineage>
        <taxon>Archaea</taxon>
        <taxon>Promethearchaeati</taxon>
        <taxon>Candidatus Odinarchaeota</taxon>
        <taxon>Candidatus Odinarchaeia</taxon>
        <taxon>Candidatus Odinarchaeales</taxon>
        <taxon>Candidatus Odinarchaeaceae</taxon>
        <taxon>Candidatus Odinarchaeum</taxon>
    </lineage>
</organism>
<sequence>MAESAEQEIRSKFNLLSSKLEELNIKISEAVNSIKNNLIPVFEKSLADMQLSIDRLMDKNSQMQTRFEQQTEFLLKNLTESATNIKTIFDINKLEDILQKTGRITEVLNEELQNVDLSTTFKELKTTLSKLK</sequence>
<evidence type="ECO:0000313" key="2">
    <source>
        <dbReference type="Proteomes" id="UP000186851"/>
    </source>
</evidence>
<name>A0AAF0IAK3_ODILC</name>
<dbReference type="AlphaFoldDB" id="A0AAF0IAK3"/>
<proteinExistence type="predicted"/>
<dbReference type="Proteomes" id="UP000186851">
    <property type="component" value="Chromosome"/>
</dbReference>
<gene>
    <name evidence="1" type="ORF">OdinLCB4_006275</name>
</gene>
<reference evidence="1" key="2">
    <citation type="journal article" date="2022" name="Nat. Microbiol.">
        <title>A closed Candidatus Odinarchaeum chromosome exposes Asgard archaeal viruses.</title>
        <authorList>
            <person name="Tamarit D."/>
            <person name="Caceres E.F."/>
            <person name="Krupovic M."/>
            <person name="Nijland R."/>
            <person name="Eme L."/>
            <person name="Robinson N.P."/>
            <person name="Ettema T.J.G."/>
        </authorList>
    </citation>
    <scope>NUCLEOTIDE SEQUENCE</scope>
    <source>
        <strain evidence="1">LCB_4</strain>
    </source>
</reference>
<accession>A0AAF0IAK3</accession>
<protein>
    <submittedName>
        <fullName evidence="1">Uncharacterized protein</fullName>
    </submittedName>
</protein>
<reference evidence="1" key="1">
    <citation type="journal article" date="2017" name="Nature">
        <title>Asgard archaea illuminate the origin of eukaryotic cellular complexity.</title>
        <authorList>
            <person name="Zaremba-Niedzwiedzka K."/>
            <person name="Caceres E.F."/>
            <person name="Saw J.H."/>
            <person name="Backstrom D."/>
            <person name="Juzokaite L."/>
            <person name="Vancaester E."/>
            <person name="Seitz K.W."/>
            <person name="Anantharaman K."/>
            <person name="Starnawski P."/>
            <person name="Kjeldsen K.U."/>
            <person name="Scott M.B."/>
            <person name="Nunoura T."/>
            <person name="Banfield J.F."/>
            <person name="Schramm A."/>
            <person name="Baker B.J."/>
            <person name="Spang A."/>
            <person name="Ettema T.J.G."/>
        </authorList>
    </citation>
    <scope>NUCLEOTIDE SEQUENCE</scope>
    <source>
        <strain evidence="1">LCB_4</strain>
    </source>
</reference>
<evidence type="ECO:0000313" key="1">
    <source>
        <dbReference type="EMBL" id="WEU40073.1"/>
    </source>
</evidence>
<dbReference type="KEGG" id="oyw:OdinLCB4_006275"/>